<evidence type="ECO:0000313" key="5">
    <source>
        <dbReference type="Proteomes" id="UP000077271"/>
    </source>
</evidence>
<organism evidence="4 5">
    <name type="scientific">Domibacillus aminovorans</name>
    <dbReference type="NCBI Taxonomy" id="29332"/>
    <lineage>
        <taxon>Bacteria</taxon>
        <taxon>Bacillati</taxon>
        <taxon>Bacillota</taxon>
        <taxon>Bacilli</taxon>
        <taxon>Bacillales</taxon>
        <taxon>Bacillaceae</taxon>
        <taxon>Domibacillus</taxon>
    </lineage>
</organism>
<evidence type="ECO:0000256" key="2">
    <source>
        <dbReference type="ARBA" id="ARBA00022801"/>
    </source>
</evidence>
<dbReference type="GO" id="GO:0016787">
    <property type="term" value="F:hydrolase activity"/>
    <property type="evidence" value="ECO:0007669"/>
    <property type="project" value="UniProtKB-KW"/>
</dbReference>
<dbReference type="AlphaFoldDB" id="A0A177KMZ0"/>
<dbReference type="Gene3D" id="3.40.50.1820">
    <property type="entry name" value="alpha/beta hydrolase"/>
    <property type="match status" value="1"/>
</dbReference>
<dbReference type="InterPro" id="IPR029058">
    <property type="entry name" value="AB_hydrolase_fold"/>
</dbReference>
<dbReference type="PANTHER" id="PTHR10655">
    <property type="entry name" value="LYSOPHOSPHOLIPASE-RELATED"/>
    <property type="match status" value="1"/>
</dbReference>
<dbReference type="SUPFAM" id="SSF53474">
    <property type="entry name" value="alpha/beta-Hydrolases"/>
    <property type="match status" value="1"/>
</dbReference>
<gene>
    <name evidence="4" type="ORF">AWH48_09310</name>
</gene>
<dbReference type="OrthoDB" id="9795555at2"/>
<accession>A0A177KMZ0</accession>
<dbReference type="PANTHER" id="PTHR10655:SF17">
    <property type="entry name" value="LYSOPHOSPHOLIPASE-LIKE PROTEIN 1"/>
    <property type="match status" value="1"/>
</dbReference>
<protein>
    <submittedName>
        <fullName evidence="4">Esterase</fullName>
    </submittedName>
</protein>
<sequence length="217" mass="24604">METQLVYELRHPEHMEQGKKYPAIFLMHGMGSNEQNMLPLVSGMDKNQFVFSIRGPIEQPPGYAFFTIQGFGNPHRDAFDSAINKLENFIEYAVEEYPVNTDELFLMGFSQGAILSMTLGLKLGNRIKGIIALSGYIPAFVKEEYDIQSMDQVAAFISHGEYDQVLPYEWGVNAEAFYKQHGAALTFSAYSEGHTVSNKNHHDFTEWFKNLGGNRDE</sequence>
<comment type="similarity">
    <text evidence="1">Belongs to the AB hydrolase superfamily. AB hydrolase 2 family.</text>
</comment>
<dbReference type="InterPro" id="IPR003140">
    <property type="entry name" value="PLipase/COase/thioEstase"/>
</dbReference>
<name>A0A177KMZ0_9BACI</name>
<dbReference type="Proteomes" id="UP000077271">
    <property type="component" value="Unassembled WGS sequence"/>
</dbReference>
<evidence type="ECO:0000259" key="3">
    <source>
        <dbReference type="Pfam" id="PF02230"/>
    </source>
</evidence>
<evidence type="ECO:0000256" key="1">
    <source>
        <dbReference type="ARBA" id="ARBA00006499"/>
    </source>
</evidence>
<proteinExistence type="inferred from homology"/>
<feature type="domain" description="Phospholipase/carboxylesterase/thioesterase" evidence="3">
    <location>
        <begin position="18"/>
        <end position="203"/>
    </location>
</feature>
<comment type="caution">
    <text evidence="4">The sequence shown here is derived from an EMBL/GenBank/DDBJ whole genome shotgun (WGS) entry which is preliminary data.</text>
</comment>
<dbReference type="EMBL" id="LQWZ01000033">
    <property type="protein sequence ID" value="OAH54770.1"/>
    <property type="molecule type" value="Genomic_DNA"/>
</dbReference>
<keyword evidence="2" id="KW-0378">Hydrolase</keyword>
<dbReference type="Pfam" id="PF02230">
    <property type="entry name" value="Abhydrolase_2"/>
    <property type="match status" value="1"/>
</dbReference>
<dbReference type="InterPro" id="IPR050565">
    <property type="entry name" value="LYPA1-2/EST-like"/>
</dbReference>
<reference evidence="4 5" key="1">
    <citation type="submission" date="2016-01" db="EMBL/GenBank/DDBJ databases">
        <title>Investigation of taxonomic status of Bacillus aminovorans.</title>
        <authorList>
            <person name="Verma A."/>
            <person name="Pal Y."/>
            <person name="Krishnamurthi S."/>
        </authorList>
    </citation>
    <scope>NUCLEOTIDE SEQUENCE [LARGE SCALE GENOMIC DNA]</scope>
    <source>
        <strain evidence="4 5">DSM 4337</strain>
    </source>
</reference>
<dbReference type="RefSeq" id="WP_018394432.1">
    <property type="nucleotide sequence ID" value="NZ_LQWZ01000033.1"/>
</dbReference>
<evidence type="ECO:0000313" key="4">
    <source>
        <dbReference type="EMBL" id="OAH54770.1"/>
    </source>
</evidence>